<protein>
    <submittedName>
        <fullName evidence="1">Uncharacterized protein</fullName>
    </submittedName>
</protein>
<reference evidence="1" key="1">
    <citation type="submission" date="2023-03" db="EMBL/GenBank/DDBJ databases">
        <title>Massive genome expansion in bonnet fungi (Mycena s.s.) driven by repeated elements and novel gene families across ecological guilds.</title>
        <authorList>
            <consortium name="Lawrence Berkeley National Laboratory"/>
            <person name="Harder C.B."/>
            <person name="Miyauchi S."/>
            <person name="Viragh M."/>
            <person name="Kuo A."/>
            <person name="Thoen E."/>
            <person name="Andreopoulos B."/>
            <person name="Lu D."/>
            <person name="Skrede I."/>
            <person name="Drula E."/>
            <person name="Henrissat B."/>
            <person name="Morin E."/>
            <person name="Kohler A."/>
            <person name="Barry K."/>
            <person name="LaButti K."/>
            <person name="Morin E."/>
            <person name="Salamov A."/>
            <person name="Lipzen A."/>
            <person name="Mereny Z."/>
            <person name="Hegedus B."/>
            <person name="Baldrian P."/>
            <person name="Stursova M."/>
            <person name="Weitz H."/>
            <person name="Taylor A."/>
            <person name="Grigoriev I.V."/>
            <person name="Nagy L.G."/>
            <person name="Martin F."/>
            <person name="Kauserud H."/>
        </authorList>
    </citation>
    <scope>NUCLEOTIDE SEQUENCE</scope>
    <source>
        <strain evidence="1">CBHHK173m</strain>
    </source>
</reference>
<dbReference type="EMBL" id="JARJCN010000058">
    <property type="protein sequence ID" value="KAJ7079817.1"/>
    <property type="molecule type" value="Genomic_DNA"/>
</dbReference>
<organism evidence="1 2">
    <name type="scientific">Mycena belliarum</name>
    <dbReference type="NCBI Taxonomy" id="1033014"/>
    <lineage>
        <taxon>Eukaryota</taxon>
        <taxon>Fungi</taxon>
        <taxon>Dikarya</taxon>
        <taxon>Basidiomycota</taxon>
        <taxon>Agaricomycotina</taxon>
        <taxon>Agaricomycetes</taxon>
        <taxon>Agaricomycetidae</taxon>
        <taxon>Agaricales</taxon>
        <taxon>Marasmiineae</taxon>
        <taxon>Mycenaceae</taxon>
        <taxon>Mycena</taxon>
    </lineage>
</organism>
<comment type="caution">
    <text evidence="1">The sequence shown here is derived from an EMBL/GenBank/DDBJ whole genome shotgun (WGS) entry which is preliminary data.</text>
</comment>
<keyword evidence="2" id="KW-1185">Reference proteome</keyword>
<dbReference type="AlphaFoldDB" id="A0AAD6TZT9"/>
<dbReference type="Proteomes" id="UP001222325">
    <property type="component" value="Unassembled WGS sequence"/>
</dbReference>
<accession>A0AAD6TZT9</accession>
<sequence>MANHQDLNQSLLNGAHVLCSQEEWLWDGFDNNRLIFFADGTGEMISRAEVIVKIVAGIQWKLLPSAKRVPKPPRETTVVPPAHWREIWFQRMTEDLKEPTTVFAGIMELTITKRRPLLYGTVVHNQINEEVLLDGAFETRRIDIVIETGEFGLACHYGPLRNGSIGPIYGFRLTFSTTPYPPMEMWKPEEHNVAEMLKHPHMKQFCARKLADEARSSTCSIM</sequence>
<evidence type="ECO:0000313" key="1">
    <source>
        <dbReference type="EMBL" id="KAJ7079817.1"/>
    </source>
</evidence>
<gene>
    <name evidence="1" type="ORF">B0H15DRAFT_497405</name>
</gene>
<proteinExistence type="predicted"/>
<evidence type="ECO:0000313" key="2">
    <source>
        <dbReference type="Proteomes" id="UP001222325"/>
    </source>
</evidence>
<name>A0AAD6TZT9_9AGAR</name>